<dbReference type="PANTHER" id="PTHR23132">
    <property type="entry name" value="D-ALANINE--D-ALANINE LIGASE"/>
    <property type="match status" value="1"/>
</dbReference>
<dbReference type="Pfam" id="PF01820">
    <property type="entry name" value="Dala_Dala_lig_N"/>
    <property type="match status" value="1"/>
</dbReference>
<proteinExistence type="inferred from homology"/>
<comment type="similarity">
    <text evidence="2 12">Belongs to the D-alanine--D-alanine ligase family.</text>
</comment>
<evidence type="ECO:0000256" key="5">
    <source>
        <dbReference type="ARBA" id="ARBA00022741"/>
    </source>
</evidence>
<dbReference type="NCBIfam" id="NF002528">
    <property type="entry name" value="PRK01966.1-4"/>
    <property type="match status" value="1"/>
</dbReference>
<dbReference type="GO" id="GO:0008716">
    <property type="term" value="F:D-alanine-D-alanine ligase activity"/>
    <property type="evidence" value="ECO:0007669"/>
    <property type="project" value="UniProtKB-UniRule"/>
</dbReference>
<keyword evidence="11 12" id="KW-0961">Cell wall biogenesis/degradation</keyword>
<evidence type="ECO:0000313" key="18">
    <source>
        <dbReference type="Proteomes" id="UP000886786"/>
    </source>
</evidence>
<dbReference type="PANTHER" id="PTHR23132:SF25">
    <property type="entry name" value="D-ALANINE--D-ALANINE LIGASE A"/>
    <property type="match status" value="1"/>
</dbReference>
<feature type="active site" evidence="13">
    <location>
        <position position="15"/>
    </location>
</feature>
<accession>A0A9D0ZRT1</accession>
<evidence type="ECO:0000256" key="14">
    <source>
        <dbReference type="PIRSR" id="PIRSR039102-3"/>
    </source>
</evidence>
<reference evidence="17" key="1">
    <citation type="submission" date="2020-10" db="EMBL/GenBank/DDBJ databases">
        <authorList>
            <person name="Gilroy R."/>
        </authorList>
    </citation>
    <scope>NUCLEOTIDE SEQUENCE</scope>
    <source>
        <strain evidence="17">CHK147-3167</strain>
    </source>
</reference>
<evidence type="ECO:0000256" key="12">
    <source>
        <dbReference type="HAMAP-Rule" id="MF_00047"/>
    </source>
</evidence>
<evidence type="ECO:0000256" key="3">
    <source>
        <dbReference type="ARBA" id="ARBA00022598"/>
    </source>
</evidence>
<reference evidence="17" key="2">
    <citation type="journal article" date="2021" name="PeerJ">
        <title>Extensive microbial diversity within the chicken gut microbiome revealed by metagenomics and culture.</title>
        <authorList>
            <person name="Gilroy R."/>
            <person name="Ravi A."/>
            <person name="Getino M."/>
            <person name="Pursley I."/>
            <person name="Horton D.L."/>
            <person name="Alikhan N.F."/>
            <person name="Baker D."/>
            <person name="Gharbi K."/>
            <person name="Hall N."/>
            <person name="Watson M."/>
            <person name="Adriaenssens E.M."/>
            <person name="Foster-Nyarko E."/>
            <person name="Jarju S."/>
            <person name="Secka A."/>
            <person name="Antonio M."/>
            <person name="Oren A."/>
            <person name="Chaudhuri R.R."/>
            <person name="La Ragione R."/>
            <person name="Hildebrand F."/>
            <person name="Pallen M.J."/>
        </authorList>
    </citation>
    <scope>NUCLEOTIDE SEQUENCE</scope>
    <source>
        <strain evidence="17">CHK147-3167</strain>
    </source>
</reference>
<keyword evidence="12" id="KW-0963">Cytoplasm</keyword>
<evidence type="ECO:0000256" key="11">
    <source>
        <dbReference type="ARBA" id="ARBA00023316"/>
    </source>
</evidence>
<dbReference type="InterPro" id="IPR011127">
    <property type="entry name" value="Dala_Dala_lig_N"/>
</dbReference>
<keyword evidence="4 14" id="KW-0479">Metal-binding</keyword>
<keyword evidence="7 14" id="KW-0460">Magnesium</keyword>
<comment type="cofactor">
    <cofactor evidence="1">
        <name>Mn(2+)</name>
        <dbReference type="ChEBI" id="CHEBI:29035"/>
    </cofactor>
</comment>
<protein>
    <recommendedName>
        <fullName evidence="12">D-alanine--D-alanine ligase</fullName>
        <ecNumber evidence="12">6.3.2.4</ecNumber>
    </recommendedName>
    <alternativeName>
        <fullName evidence="12">D-Ala-D-Ala ligase</fullName>
    </alternativeName>
    <alternativeName>
        <fullName evidence="12">D-alanylalanine synthetase</fullName>
    </alternativeName>
</protein>
<sequence length="397" mass="44830">MKIKVGVIFGGDSVEHEVSIISALQAMENIDTNKYDIVPIYISKDRNWYTGQSLRDMDTYKYFDSMKRYTKQITLARKGDVVYLQKVKGFFRKDLDYIDVAFPIVHGKGVEDGSLAGYLETLGLPVVGPSMLGASVGQDKVVLKQLLMANDIKVPNYVWFYDYEYNLDSDKIIEKIEKLGYPVIVKPACLGSTIGITVAHDRDALKRAIDTAMEYETKILVEEMIPNLLELNCAVLGNYEYQETSLIAEMKTGNELLTFEDKYLRGGKGKKGGAVKSGSMSNSQFDVPAKIEEKMEEEIYKISKDTFRVLNLKGVCRIDFLVNKKTGDIYVNEPNTIPGSLAFYMFKPKGKDYTELLDELIKMAIKDYKNNKKKTTSFDSNILSNYNGVKGFKKGVK</sequence>
<keyword evidence="9 12" id="KW-0573">Peptidoglycan synthesis</keyword>
<name>A0A9D0ZRT1_9FIRM</name>
<comment type="caution">
    <text evidence="17">The sequence shown here is derived from an EMBL/GenBank/DDBJ whole genome shotgun (WGS) entry which is preliminary data.</text>
</comment>
<dbReference type="GO" id="GO:0008360">
    <property type="term" value="P:regulation of cell shape"/>
    <property type="evidence" value="ECO:0007669"/>
    <property type="project" value="UniProtKB-KW"/>
</dbReference>
<feature type="binding site" evidence="14">
    <location>
        <position position="335"/>
    </location>
    <ligand>
        <name>Mg(2+)</name>
        <dbReference type="ChEBI" id="CHEBI:18420"/>
        <label>2</label>
    </ligand>
</feature>
<keyword evidence="3 12" id="KW-0436">Ligase</keyword>
<dbReference type="InterPro" id="IPR016185">
    <property type="entry name" value="PreATP-grasp_dom_sf"/>
</dbReference>
<comment type="cofactor">
    <cofactor evidence="14">
        <name>Mg(2+)</name>
        <dbReference type="ChEBI" id="CHEBI:18420"/>
    </cofactor>
    <cofactor evidence="14">
        <name>Mn(2+)</name>
        <dbReference type="ChEBI" id="CHEBI:29035"/>
    </cofactor>
    <text evidence="14">Binds 2 magnesium or manganese ions per subunit.</text>
</comment>
<evidence type="ECO:0000256" key="15">
    <source>
        <dbReference type="PROSITE-ProRule" id="PRU00409"/>
    </source>
</evidence>
<evidence type="ECO:0000256" key="6">
    <source>
        <dbReference type="ARBA" id="ARBA00022840"/>
    </source>
</evidence>
<feature type="active site" evidence="13">
    <location>
        <position position="340"/>
    </location>
</feature>
<feature type="binding site" evidence="14">
    <location>
        <position position="333"/>
    </location>
    <ligand>
        <name>Mg(2+)</name>
        <dbReference type="ChEBI" id="CHEBI:18420"/>
        <label>1</label>
    </ligand>
</feature>
<dbReference type="InterPro" id="IPR011761">
    <property type="entry name" value="ATP-grasp"/>
</dbReference>
<dbReference type="InterPro" id="IPR013815">
    <property type="entry name" value="ATP_grasp_subdomain_1"/>
</dbReference>
<feature type="active site" evidence="13">
    <location>
        <position position="192"/>
    </location>
</feature>
<dbReference type="InterPro" id="IPR000291">
    <property type="entry name" value="D-Ala_lig_Van_CS"/>
</dbReference>
<dbReference type="InterPro" id="IPR011095">
    <property type="entry name" value="Dala_Dala_lig_C"/>
</dbReference>
<dbReference type="Proteomes" id="UP000886786">
    <property type="component" value="Unassembled WGS sequence"/>
</dbReference>
<dbReference type="PIRSF" id="PIRSF039102">
    <property type="entry name" value="Ddl/VanB"/>
    <property type="match status" value="1"/>
</dbReference>
<evidence type="ECO:0000256" key="9">
    <source>
        <dbReference type="ARBA" id="ARBA00022984"/>
    </source>
</evidence>
<gene>
    <name evidence="12" type="primary">ddl</name>
    <name evidence="17" type="ORF">IAB27_06905</name>
</gene>
<evidence type="ECO:0000259" key="16">
    <source>
        <dbReference type="PROSITE" id="PS50975"/>
    </source>
</evidence>
<dbReference type="EMBL" id="DVFV01000120">
    <property type="protein sequence ID" value="HIQ91331.1"/>
    <property type="molecule type" value="Genomic_DNA"/>
</dbReference>
<dbReference type="Gene3D" id="3.30.1490.20">
    <property type="entry name" value="ATP-grasp fold, A domain"/>
    <property type="match status" value="1"/>
</dbReference>
<feature type="binding site" evidence="14">
    <location>
        <position position="319"/>
    </location>
    <ligand>
        <name>Mg(2+)</name>
        <dbReference type="ChEBI" id="CHEBI:18420"/>
        <label>1</label>
    </ligand>
</feature>
<dbReference type="PROSITE" id="PS00844">
    <property type="entry name" value="DALA_DALA_LIGASE_2"/>
    <property type="match status" value="1"/>
</dbReference>
<dbReference type="GO" id="GO:0046872">
    <property type="term" value="F:metal ion binding"/>
    <property type="evidence" value="ECO:0007669"/>
    <property type="project" value="UniProtKB-KW"/>
</dbReference>
<keyword evidence="5 15" id="KW-0547">Nucleotide-binding</keyword>
<dbReference type="PROSITE" id="PS50975">
    <property type="entry name" value="ATP_GRASP"/>
    <property type="match status" value="1"/>
</dbReference>
<evidence type="ECO:0000256" key="4">
    <source>
        <dbReference type="ARBA" id="ARBA00022723"/>
    </source>
</evidence>
<dbReference type="Gene3D" id="3.40.50.20">
    <property type="match status" value="1"/>
</dbReference>
<comment type="subcellular location">
    <subcellularLocation>
        <location evidence="12">Cytoplasm</location>
    </subcellularLocation>
</comment>
<evidence type="ECO:0000256" key="7">
    <source>
        <dbReference type="ARBA" id="ARBA00022842"/>
    </source>
</evidence>
<keyword evidence="8 12" id="KW-0133">Cell shape</keyword>
<keyword evidence="6 15" id="KW-0067">ATP-binding</keyword>
<dbReference type="Gene3D" id="3.30.470.20">
    <property type="entry name" value="ATP-grasp fold, B domain"/>
    <property type="match status" value="1"/>
</dbReference>
<dbReference type="GO" id="GO:0005829">
    <property type="term" value="C:cytosol"/>
    <property type="evidence" value="ECO:0007669"/>
    <property type="project" value="TreeGrafter"/>
</dbReference>
<evidence type="ECO:0000256" key="2">
    <source>
        <dbReference type="ARBA" id="ARBA00010871"/>
    </source>
</evidence>
<dbReference type="GO" id="GO:0005524">
    <property type="term" value="F:ATP binding"/>
    <property type="evidence" value="ECO:0007669"/>
    <property type="project" value="UniProtKB-UniRule"/>
</dbReference>
<dbReference type="SUPFAM" id="SSF52440">
    <property type="entry name" value="PreATP-grasp domain"/>
    <property type="match status" value="1"/>
</dbReference>
<comment type="pathway">
    <text evidence="12">Cell wall biogenesis; peptidoglycan biosynthesis.</text>
</comment>
<evidence type="ECO:0000256" key="10">
    <source>
        <dbReference type="ARBA" id="ARBA00023211"/>
    </source>
</evidence>
<dbReference type="AlphaFoldDB" id="A0A9D0ZRT1"/>
<feature type="binding site" evidence="14">
    <location>
        <position position="333"/>
    </location>
    <ligand>
        <name>Mg(2+)</name>
        <dbReference type="ChEBI" id="CHEBI:18420"/>
        <label>2</label>
    </ligand>
</feature>
<dbReference type="GO" id="GO:0071555">
    <property type="term" value="P:cell wall organization"/>
    <property type="evidence" value="ECO:0007669"/>
    <property type="project" value="UniProtKB-KW"/>
</dbReference>
<evidence type="ECO:0000256" key="13">
    <source>
        <dbReference type="PIRSR" id="PIRSR039102-1"/>
    </source>
</evidence>
<comment type="catalytic activity">
    <reaction evidence="12">
        <text>2 D-alanine + ATP = D-alanyl-D-alanine + ADP + phosphate + H(+)</text>
        <dbReference type="Rhea" id="RHEA:11224"/>
        <dbReference type="ChEBI" id="CHEBI:15378"/>
        <dbReference type="ChEBI" id="CHEBI:30616"/>
        <dbReference type="ChEBI" id="CHEBI:43474"/>
        <dbReference type="ChEBI" id="CHEBI:57416"/>
        <dbReference type="ChEBI" id="CHEBI:57822"/>
        <dbReference type="ChEBI" id="CHEBI:456216"/>
        <dbReference type="EC" id="6.3.2.4"/>
    </reaction>
</comment>
<comment type="function">
    <text evidence="12">Cell wall formation.</text>
</comment>
<dbReference type="SUPFAM" id="SSF56059">
    <property type="entry name" value="Glutathione synthetase ATP-binding domain-like"/>
    <property type="match status" value="1"/>
</dbReference>
<evidence type="ECO:0000256" key="8">
    <source>
        <dbReference type="ARBA" id="ARBA00022960"/>
    </source>
</evidence>
<evidence type="ECO:0000256" key="1">
    <source>
        <dbReference type="ARBA" id="ARBA00001936"/>
    </source>
</evidence>
<dbReference type="InterPro" id="IPR005905">
    <property type="entry name" value="D_ala_D_ala"/>
</dbReference>
<dbReference type="EC" id="6.3.2.4" evidence="12"/>
<organism evidence="17 18">
    <name type="scientific">Candidatus Coprosoma intestinipullorum</name>
    <dbReference type="NCBI Taxonomy" id="2840752"/>
    <lineage>
        <taxon>Bacteria</taxon>
        <taxon>Bacillati</taxon>
        <taxon>Bacillota</taxon>
        <taxon>Bacillota incertae sedis</taxon>
        <taxon>Candidatus Coprosoma</taxon>
    </lineage>
</organism>
<keyword evidence="10 14" id="KW-0464">Manganese</keyword>
<dbReference type="HAMAP" id="MF_00047">
    <property type="entry name" value="Dala_Dala_lig"/>
    <property type="match status" value="1"/>
</dbReference>
<evidence type="ECO:0000313" key="17">
    <source>
        <dbReference type="EMBL" id="HIQ91331.1"/>
    </source>
</evidence>
<feature type="domain" description="ATP-grasp" evidence="16">
    <location>
        <begin position="144"/>
        <end position="362"/>
    </location>
</feature>
<dbReference type="GO" id="GO:0009252">
    <property type="term" value="P:peptidoglycan biosynthetic process"/>
    <property type="evidence" value="ECO:0007669"/>
    <property type="project" value="UniProtKB-UniRule"/>
</dbReference>
<dbReference type="Pfam" id="PF07478">
    <property type="entry name" value="Dala_Dala_lig_C"/>
    <property type="match status" value="1"/>
</dbReference>